<dbReference type="AlphaFoldDB" id="A0A1H0DUC5"/>
<dbReference type="EMBL" id="LT629701">
    <property type="protein sequence ID" value="SDN73601.1"/>
    <property type="molecule type" value="Genomic_DNA"/>
</dbReference>
<protein>
    <submittedName>
        <fullName evidence="2">Phage terminase-like protein, large subunit, contains N-terminal HTH domain</fullName>
    </submittedName>
</protein>
<evidence type="ECO:0000313" key="3">
    <source>
        <dbReference type="Proteomes" id="UP000183376"/>
    </source>
</evidence>
<sequence length="566" mass="62798">MPWRGPAEPGEFPTLGWLIGEWIETFLIIPDGPQRGAPYLLTTEMWNHLLWAYRLKPHAAVHPKYPKPRDGFVYFGTQLRRPQKWGKDPFMATRCIAHALGPVQFDGWDADGEPVGRPVDTPWIQLAATSDDQTDNTYKPLYRMLSEGPLADTPGLDIGETRIKLPDGDGWIEPVTSAARSRLGAPITFGAFTEPHLMCKRDGGLDMARAMKRNLTGMGGSWMEATNAWDPSEQSVAQLTAEAHSPGVYLDHRFADLPRVDIADEDAVRERIVLKYGDSARSNGGWVDEDAIYADTQATDVGESEARRYFLDEVTVGEQDAVNALRWAAAAVLGETLVPGETIALGFDGSRYRDATTLIACRIRDGRIFHIRTWEPPPPSPDGNSPKWMVPHAEVDAAVADAFAAYDVRYMFLDPHLWQDYMGLWAGRYPKRVVSFDTRSERLMDRAIERFRTALANGELTHDGHEVLDRHARNAALAKGKRKPREDDEAVRTGADHYLRVVKKRAGHLIDAFVAAILAYAARGQAVEDGALVDDTPPPPAAARSAQPSQPHPPSTVYRPSGRLTL</sequence>
<dbReference type="RefSeq" id="WP_052407824.1">
    <property type="nucleotide sequence ID" value="NZ_JOEF01000022.1"/>
</dbReference>
<keyword evidence="3" id="KW-1185">Reference proteome</keyword>
<evidence type="ECO:0000256" key="1">
    <source>
        <dbReference type="SAM" id="MobiDB-lite"/>
    </source>
</evidence>
<gene>
    <name evidence="2" type="ORF">SAMN04489726_7994</name>
</gene>
<dbReference type="STRING" id="211114.SAMN04489726_7994"/>
<organism evidence="2 3">
    <name type="scientific">Allokutzneria albata</name>
    <name type="common">Kibdelosporangium albatum</name>
    <dbReference type="NCBI Taxonomy" id="211114"/>
    <lineage>
        <taxon>Bacteria</taxon>
        <taxon>Bacillati</taxon>
        <taxon>Actinomycetota</taxon>
        <taxon>Actinomycetes</taxon>
        <taxon>Pseudonocardiales</taxon>
        <taxon>Pseudonocardiaceae</taxon>
        <taxon>Allokutzneria</taxon>
    </lineage>
</organism>
<evidence type="ECO:0000313" key="2">
    <source>
        <dbReference type="EMBL" id="SDN73601.1"/>
    </source>
</evidence>
<accession>A0A1H0DUC5</accession>
<name>A0A1H0DUC5_ALLAB</name>
<proteinExistence type="predicted"/>
<feature type="region of interest" description="Disordered" evidence="1">
    <location>
        <begin position="530"/>
        <end position="566"/>
    </location>
</feature>
<dbReference type="eggNOG" id="COG4626">
    <property type="taxonomic scope" value="Bacteria"/>
</dbReference>
<dbReference type="Proteomes" id="UP000183376">
    <property type="component" value="Chromosome I"/>
</dbReference>
<reference evidence="2 3" key="1">
    <citation type="submission" date="2016-10" db="EMBL/GenBank/DDBJ databases">
        <authorList>
            <person name="de Groot N.N."/>
        </authorList>
    </citation>
    <scope>NUCLEOTIDE SEQUENCE [LARGE SCALE GENOMIC DNA]</scope>
    <source>
        <strain evidence="2 3">DSM 44149</strain>
    </source>
</reference>
<dbReference type="OrthoDB" id="3197057at2"/>